<dbReference type="EMBL" id="AP025292">
    <property type="protein sequence ID" value="BDC98815.1"/>
    <property type="molecule type" value="Genomic_DNA"/>
</dbReference>
<evidence type="ECO:0000256" key="5">
    <source>
        <dbReference type="ARBA" id="ARBA00022777"/>
    </source>
</evidence>
<dbReference type="CDD" id="cd00082">
    <property type="entry name" value="HisKA"/>
    <property type="match status" value="1"/>
</dbReference>
<keyword evidence="5" id="KW-0418">Kinase</keyword>
<sequence>MGTRSLFTMEERVLNSFTFMVALLASCVLTANEVLGLSVAMQEVVFSGIILSITSQILNRVFRKYHLAFACFLLLQTIGVTTHYIAIQGIYGLFPLLIICFHVFNIHLLKPHRQIPYILISAVFVITLFKFGEQFQLFLELPEINLSEKTRYAQFVAANVLCLIGLIFFKKQIYFSRKKLDRNLKDQEQLIEAIETDFYILKANRAFNLTYASQSFMNEFSNWSAQEVRIFLQKIIHRKEENFRQEVSYTYLQKKRYFRVHQRYYPNEEENNYQLILQDITESKDNEKQLNLALRKELELNKMKNEFITMVSHQFRTPLTTIQSANQLIQYKMEEVVPEEDSPRMTSKFNQVFESVESLTGMMERLLDYGKMEANEINPTFQEIELESIIQKQINRTSPERVNFSVTGESKRVSADPYFMEHIVINLLTNALKYSEKQVRIQLQYTGETYALSVKDQGIGIAQKELSRLFTPFFRAQNTENFKGTGIGLSFVKKFVELHGGTVEVDSVPGQGACFKIHMPVQPTLKAIPSE</sequence>
<dbReference type="Gene3D" id="3.30.565.10">
    <property type="entry name" value="Histidine kinase-like ATPase, C-terminal domain"/>
    <property type="match status" value="1"/>
</dbReference>
<keyword evidence="7" id="KW-1133">Transmembrane helix</keyword>
<dbReference type="PROSITE" id="PS51257">
    <property type="entry name" value="PROKAR_LIPOPROTEIN"/>
    <property type="match status" value="1"/>
</dbReference>
<dbReference type="Pfam" id="PF00512">
    <property type="entry name" value="HisKA"/>
    <property type="match status" value="1"/>
</dbReference>
<dbReference type="InterPro" id="IPR036097">
    <property type="entry name" value="HisK_dim/P_sf"/>
</dbReference>
<feature type="transmembrane region" description="Helical" evidence="7">
    <location>
        <begin position="65"/>
        <end position="84"/>
    </location>
</feature>
<comment type="catalytic activity">
    <reaction evidence="1">
        <text>ATP + protein L-histidine = ADP + protein N-phospho-L-histidine.</text>
        <dbReference type="EC" id="2.7.13.3"/>
    </reaction>
</comment>
<dbReference type="Pfam" id="PF02518">
    <property type="entry name" value="HATPase_c"/>
    <property type="match status" value="1"/>
</dbReference>
<dbReference type="PROSITE" id="PS50109">
    <property type="entry name" value="HIS_KIN"/>
    <property type="match status" value="1"/>
</dbReference>
<dbReference type="InterPro" id="IPR003594">
    <property type="entry name" value="HATPase_dom"/>
</dbReference>
<dbReference type="SUPFAM" id="SSF47384">
    <property type="entry name" value="Homodimeric domain of signal transducing histidine kinase"/>
    <property type="match status" value="1"/>
</dbReference>
<evidence type="ECO:0000313" key="10">
    <source>
        <dbReference type="Proteomes" id="UP001354989"/>
    </source>
</evidence>
<dbReference type="InterPro" id="IPR005467">
    <property type="entry name" value="His_kinase_dom"/>
</dbReference>
<dbReference type="InterPro" id="IPR050736">
    <property type="entry name" value="Sensor_HK_Regulatory"/>
</dbReference>
<dbReference type="InterPro" id="IPR036890">
    <property type="entry name" value="HATPase_C_sf"/>
</dbReference>
<dbReference type="SMART" id="SM00388">
    <property type="entry name" value="HisKA"/>
    <property type="match status" value="1"/>
</dbReference>
<organism evidence="9 10">
    <name type="scientific">Persicobacter psychrovividus</name>
    <dbReference type="NCBI Taxonomy" id="387638"/>
    <lineage>
        <taxon>Bacteria</taxon>
        <taxon>Pseudomonadati</taxon>
        <taxon>Bacteroidota</taxon>
        <taxon>Cytophagia</taxon>
        <taxon>Cytophagales</taxon>
        <taxon>Persicobacteraceae</taxon>
        <taxon>Persicobacter</taxon>
    </lineage>
</organism>
<feature type="transmembrane region" description="Helical" evidence="7">
    <location>
        <begin position="12"/>
        <end position="31"/>
    </location>
</feature>
<feature type="transmembrane region" description="Helical" evidence="7">
    <location>
        <begin position="37"/>
        <end position="58"/>
    </location>
</feature>
<dbReference type="EC" id="2.7.13.3" evidence="2"/>
<keyword evidence="6" id="KW-0902">Two-component regulatory system</keyword>
<gene>
    <name evidence="9" type="ORF">PEPS_10960</name>
</gene>
<evidence type="ECO:0000256" key="6">
    <source>
        <dbReference type="ARBA" id="ARBA00023012"/>
    </source>
</evidence>
<evidence type="ECO:0000256" key="2">
    <source>
        <dbReference type="ARBA" id="ARBA00012438"/>
    </source>
</evidence>
<dbReference type="Proteomes" id="UP001354989">
    <property type="component" value="Chromosome"/>
</dbReference>
<dbReference type="PRINTS" id="PR00344">
    <property type="entry name" value="BCTRLSENSOR"/>
</dbReference>
<keyword evidence="7" id="KW-0812">Transmembrane</keyword>
<keyword evidence="10" id="KW-1185">Reference proteome</keyword>
<accession>A0ABM7VD02</accession>
<evidence type="ECO:0000259" key="8">
    <source>
        <dbReference type="PROSITE" id="PS50109"/>
    </source>
</evidence>
<evidence type="ECO:0000313" key="9">
    <source>
        <dbReference type="EMBL" id="BDC98815.1"/>
    </source>
</evidence>
<name>A0ABM7VD02_9BACT</name>
<keyword evidence="3" id="KW-0597">Phosphoprotein</keyword>
<evidence type="ECO:0000256" key="4">
    <source>
        <dbReference type="ARBA" id="ARBA00022679"/>
    </source>
</evidence>
<dbReference type="SUPFAM" id="SSF55874">
    <property type="entry name" value="ATPase domain of HSP90 chaperone/DNA topoisomerase II/histidine kinase"/>
    <property type="match status" value="1"/>
</dbReference>
<evidence type="ECO:0000256" key="3">
    <source>
        <dbReference type="ARBA" id="ARBA00022553"/>
    </source>
</evidence>
<dbReference type="PANTHER" id="PTHR43711">
    <property type="entry name" value="TWO-COMPONENT HISTIDINE KINASE"/>
    <property type="match status" value="1"/>
</dbReference>
<dbReference type="SMART" id="SM00387">
    <property type="entry name" value="HATPase_c"/>
    <property type="match status" value="1"/>
</dbReference>
<feature type="transmembrane region" description="Helical" evidence="7">
    <location>
        <begin position="90"/>
        <end position="108"/>
    </location>
</feature>
<evidence type="ECO:0000256" key="1">
    <source>
        <dbReference type="ARBA" id="ARBA00000085"/>
    </source>
</evidence>
<evidence type="ECO:0000256" key="7">
    <source>
        <dbReference type="SAM" id="Phobius"/>
    </source>
</evidence>
<keyword evidence="7" id="KW-0472">Membrane</keyword>
<reference evidence="9 10" key="1">
    <citation type="submission" date="2021-12" db="EMBL/GenBank/DDBJ databases">
        <title>Genome sequencing of bacteria with rrn-lacking chromosome and rrn-plasmid.</title>
        <authorList>
            <person name="Anda M."/>
            <person name="Iwasaki W."/>
        </authorList>
    </citation>
    <scope>NUCLEOTIDE SEQUENCE [LARGE SCALE GENOMIC DNA]</scope>
    <source>
        <strain evidence="9 10">NBRC 101262</strain>
    </source>
</reference>
<dbReference type="PANTHER" id="PTHR43711:SF26">
    <property type="entry name" value="SENSOR HISTIDINE KINASE RCSC"/>
    <property type="match status" value="1"/>
</dbReference>
<dbReference type="InterPro" id="IPR004358">
    <property type="entry name" value="Sig_transdc_His_kin-like_C"/>
</dbReference>
<feature type="domain" description="Histidine kinase" evidence="8">
    <location>
        <begin position="310"/>
        <end position="523"/>
    </location>
</feature>
<feature type="transmembrane region" description="Helical" evidence="7">
    <location>
        <begin position="152"/>
        <end position="169"/>
    </location>
</feature>
<protein>
    <recommendedName>
        <fullName evidence="2">histidine kinase</fullName>
        <ecNumber evidence="2">2.7.13.3</ecNumber>
    </recommendedName>
</protein>
<dbReference type="InterPro" id="IPR003661">
    <property type="entry name" value="HisK_dim/P_dom"/>
</dbReference>
<proteinExistence type="predicted"/>
<dbReference type="Gene3D" id="1.10.287.130">
    <property type="match status" value="1"/>
</dbReference>
<feature type="transmembrane region" description="Helical" evidence="7">
    <location>
        <begin position="115"/>
        <end position="132"/>
    </location>
</feature>
<keyword evidence="4" id="KW-0808">Transferase</keyword>